<accession>A0A0J9T2X5</accession>
<organism evidence="1 2">
    <name type="scientific">Plasmodium vivax Mauritania I</name>
    <dbReference type="NCBI Taxonomy" id="1035515"/>
    <lineage>
        <taxon>Eukaryota</taxon>
        <taxon>Sar</taxon>
        <taxon>Alveolata</taxon>
        <taxon>Apicomplexa</taxon>
        <taxon>Aconoidasida</taxon>
        <taxon>Haemosporida</taxon>
        <taxon>Plasmodiidae</taxon>
        <taxon>Plasmodium</taxon>
        <taxon>Plasmodium (Plasmodium)</taxon>
    </lineage>
</organism>
<protein>
    <submittedName>
        <fullName evidence="1">Uncharacterized protein</fullName>
    </submittedName>
</protein>
<evidence type="ECO:0000313" key="2">
    <source>
        <dbReference type="Proteomes" id="UP000053776"/>
    </source>
</evidence>
<evidence type="ECO:0000313" key="1">
    <source>
        <dbReference type="EMBL" id="KMZ89760.1"/>
    </source>
</evidence>
<sequence>MINLCKTHAENENDGKETYNDLCMKLLRNLLLLLTRYRNDYGRYIKRCYDLYNWLYHETKSYDLTENIIPSIFYLSYSLIQETDQQNICPYELYKKDDYKHEKIIELNIFGDNIETLSDILKNRTSDHYCPCIKYVKNCVKTYKYLEKNYCTSTKEKTHGNLEFCKKLNNFTTHYGFLTKEETIKNEIPSLSSDIDTYTNKCLSDENMNQLSATTDNGLVNSTPVAASTVVGAMVGIPPFLALMYKVNIILIQIYEQYLKYMIIFPCSIK</sequence>
<name>A0A0J9T2X5_PLAVI</name>
<dbReference type="AlphaFoldDB" id="A0A0J9T2X5"/>
<dbReference type="Proteomes" id="UP000053776">
    <property type="component" value="Unassembled WGS sequence"/>
</dbReference>
<gene>
    <name evidence="1" type="ORF">PVMG_04590</name>
</gene>
<dbReference type="EMBL" id="KQ235146">
    <property type="protein sequence ID" value="KMZ89760.1"/>
    <property type="molecule type" value="Genomic_DNA"/>
</dbReference>
<proteinExistence type="predicted"/>
<reference evidence="1 2" key="1">
    <citation type="submission" date="2011-08" db="EMBL/GenBank/DDBJ databases">
        <title>The Genome Sequence of Plasmodium vivax Mauritania I.</title>
        <authorList>
            <consortium name="The Broad Institute Genome Sequencing Platform"/>
            <consortium name="The Broad Institute Genome Sequencing Center for Infectious Disease"/>
            <person name="Neafsey D."/>
            <person name="Carlton J."/>
            <person name="Barnwell J."/>
            <person name="Collins W."/>
            <person name="Escalante A."/>
            <person name="Mullikin J."/>
            <person name="Saul A."/>
            <person name="Guigo R."/>
            <person name="Camara F."/>
            <person name="Young S.K."/>
            <person name="Zeng Q."/>
            <person name="Gargeya S."/>
            <person name="Fitzgerald M."/>
            <person name="Haas B."/>
            <person name="Abouelleil A."/>
            <person name="Alvarado L."/>
            <person name="Arachchi H.M."/>
            <person name="Berlin A."/>
            <person name="Brown A."/>
            <person name="Chapman S.B."/>
            <person name="Chen Z."/>
            <person name="Dunbar C."/>
            <person name="Freedman E."/>
            <person name="Gearin G."/>
            <person name="Gellesch M."/>
            <person name="Goldberg J."/>
            <person name="Griggs A."/>
            <person name="Gujja S."/>
            <person name="Heiman D."/>
            <person name="Howarth C."/>
            <person name="Larson L."/>
            <person name="Lui A."/>
            <person name="MacDonald P.J.P."/>
            <person name="Montmayeur A."/>
            <person name="Murphy C."/>
            <person name="Neiman D."/>
            <person name="Pearson M."/>
            <person name="Priest M."/>
            <person name="Roberts A."/>
            <person name="Saif S."/>
            <person name="Shea T."/>
            <person name="Shenoy N."/>
            <person name="Sisk P."/>
            <person name="Stolte C."/>
            <person name="Sykes S."/>
            <person name="Wortman J."/>
            <person name="Nusbaum C."/>
            <person name="Birren B."/>
        </authorList>
    </citation>
    <scope>NUCLEOTIDE SEQUENCE [LARGE SCALE GENOMIC DNA]</scope>
    <source>
        <strain evidence="1 2">Mauritania I</strain>
    </source>
</reference>
<dbReference type="OrthoDB" id="10322067at2759"/>